<name>K4JS17_9CAUD</name>
<keyword evidence="2" id="KW-1185">Reference proteome</keyword>
<evidence type="ECO:0000313" key="2">
    <source>
        <dbReference type="Proteomes" id="UP000000461"/>
    </source>
</evidence>
<dbReference type="Proteomes" id="UP000000461">
    <property type="component" value="Segment"/>
</dbReference>
<proteinExistence type="predicted"/>
<dbReference type="EMBL" id="JX100814">
    <property type="protein sequence ID" value="AFU86523.1"/>
    <property type="molecule type" value="Genomic_DNA"/>
</dbReference>
<organism evidence="1 2">
    <name type="scientific">Caulobacter phage CcrRogue</name>
    <dbReference type="NCBI Taxonomy" id="2927986"/>
    <lineage>
        <taxon>Viruses</taxon>
        <taxon>Duplodnaviria</taxon>
        <taxon>Heunggongvirae</taxon>
        <taxon>Uroviricota</taxon>
        <taxon>Caudoviricetes</taxon>
        <taxon>Jeanschmidtviridae</taxon>
        <taxon>Poindextervirus</taxon>
        <taxon>Poindextervirus rogue</taxon>
    </lineage>
</organism>
<accession>K4JS17</accession>
<dbReference type="KEGG" id="vg:13995822"/>
<gene>
    <name evidence="1" type="ORF">CcrRogue_gp041</name>
</gene>
<sequence>MTDLRERYESWVITNTLKSCEKKGMSWVTEDSIRTSILMRAAERPEEYEINDIQAGYVGFLAGYRLRDAE</sequence>
<evidence type="ECO:0000313" key="1">
    <source>
        <dbReference type="EMBL" id="AFU86523.1"/>
    </source>
</evidence>
<protein>
    <submittedName>
        <fullName evidence="1">Uncharacterized protein</fullName>
    </submittedName>
</protein>
<reference evidence="1 2" key="1">
    <citation type="journal article" date="2012" name="BMC Genomics">
        <title>The Caulobacter crescentus phage phiCbK: genomics of a canonical phage.</title>
        <authorList>
            <person name="Gill J.J."/>
            <person name="Berry J.D."/>
            <person name="Russell W.K."/>
            <person name="Lessor L."/>
            <person name="Escobar Garcia D.A."/>
            <person name="Hernandez D."/>
            <person name="Kane A."/>
            <person name="Keene J."/>
            <person name="Maddox M."/>
            <person name="Martin R."/>
            <person name="Mohan S."/>
            <person name="Thorn A.M."/>
            <person name="Russell D.H."/>
            <person name="Young R."/>
        </authorList>
    </citation>
    <scope>NUCLEOTIDE SEQUENCE [LARGE SCALE GENOMIC DNA]</scope>
</reference>